<evidence type="ECO:0000313" key="3">
    <source>
        <dbReference type="Proteomes" id="UP000321514"/>
    </source>
</evidence>
<proteinExistence type="predicted"/>
<organism evidence="2 3">
    <name type="scientific">Myxococcus fulvus</name>
    <dbReference type="NCBI Taxonomy" id="33"/>
    <lineage>
        <taxon>Bacteria</taxon>
        <taxon>Pseudomonadati</taxon>
        <taxon>Myxococcota</taxon>
        <taxon>Myxococcia</taxon>
        <taxon>Myxococcales</taxon>
        <taxon>Cystobacterineae</taxon>
        <taxon>Myxococcaceae</taxon>
        <taxon>Myxococcus</taxon>
    </lineage>
</organism>
<evidence type="ECO:0000256" key="1">
    <source>
        <dbReference type="SAM" id="MobiDB-lite"/>
    </source>
</evidence>
<feature type="region of interest" description="Disordered" evidence="1">
    <location>
        <begin position="43"/>
        <end position="65"/>
    </location>
</feature>
<name>A0A511SYV2_MYXFU</name>
<reference evidence="2 3" key="1">
    <citation type="submission" date="2019-07" db="EMBL/GenBank/DDBJ databases">
        <title>Whole genome shotgun sequence of Myxococcus fulvus NBRC 100333.</title>
        <authorList>
            <person name="Hosoyama A."/>
            <person name="Uohara A."/>
            <person name="Ohji S."/>
            <person name="Ichikawa N."/>
        </authorList>
    </citation>
    <scope>NUCLEOTIDE SEQUENCE [LARGE SCALE GENOMIC DNA]</scope>
    <source>
        <strain evidence="2 3">NBRC 100333</strain>
    </source>
</reference>
<dbReference type="AlphaFoldDB" id="A0A511SYV2"/>
<accession>A0A511SYV2</accession>
<dbReference type="EMBL" id="BJXR01000020">
    <property type="protein sequence ID" value="GEN07080.1"/>
    <property type="molecule type" value="Genomic_DNA"/>
</dbReference>
<sequence length="88" mass="9878">MRVIVRAGVASRKEARGGLRQAGWETSFVERMKWRRDGVRLTSGVGRNDEADGHDSGCPPARTNRGGVRRQRCYGLEVSRFVMETTKV</sequence>
<protein>
    <submittedName>
        <fullName evidence="2">Uncharacterized protein</fullName>
    </submittedName>
</protein>
<dbReference type="Proteomes" id="UP000321514">
    <property type="component" value="Unassembled WGS sequence"/>
</dbReference>
<evidence type="ECO:0000313" key="2">
    <source>
        <dbReference type="EMBL" id="GEN07080.1"/>
    </source>
</evidence>
<comment type="caution">
    <text evidence="2">The sequence shown here is derived from an EMBL/GenBank/DDBJ whole genome shotgun (WGS) entry which is preliminary data.</text>
</comment>
<gene>
    <name evidence="2" type="ORF">MFU01_21170</name>
</gene>